<dbReference type="Proteomes" id="UP000032568">
    <property type="component" value="Chromosome"/>
</dbReference>
<name>A0AAE9YWZ6_9GAMM</name>
<proteinExistence type="predicted"/>
<dbReference type="EMBL" id="CP059735">
    <property type="protein sequence ID" value="WDE01884.1"/>
    <property type="molecule type" value="Genomic_DNA"/>
</dbReference>
<gene>
    <name evidence="1" type="ORF">SG35_014565</name>
</gene>
<dbReference type="KEGG" id="tact:SG35_014565"/>
<dbReference type="AlphaFoldDB" id="A0AAE9YWZ6"/>
<organism evidence="1 2">
    <name type="scientific">Thalassomonas actiniarum</name>
    <dbReference type="NCBI Taxonomy" id="485447"/>
    <lineage>
        <taxon>Bacteria</taxon>
        <taxon>Pseudomonadati</taxon>
        <taxon>Pseudomonadota</taxon>
        <taxon>Gammaproteobacteria</taxon>
        <taxon>Alteromonadales</taxon>
        <taxon>Colwelliaceae</taxon>
        <taxon>Thalassomonas</taxon>
    </lineage>
</organism>
<evidence type="ECO:0000313" key="2">
    <source>
        <dbReference type="Proteomes" id="UP000032568"/>
    </source>
</evidence>
<dbReference type="InterPro" id="IPR021516">
    <property type="entry name" value="DUF3179"/>
</dbReference>
<sequence length="344" mass="37967">MQKLFARWYAKLSSRQVLPLIPLTLAAVFLLADVFISIQGAIPGFGSASNGFDLSQTSVPSKQIHHGGPPRDGIPALSHPKFIAADKAGFLLPQSRILGVSVAGRAKAYPIAILNHHEIVNDTLAGKDIAVTFCPLCGTGIVYNARVDGQLLEFGVSGLLYNSDVLLYDRQSESLWSQILSQAISGPMKDKTLTRLPALHTSWQHWQKLHPHTRVLSQHTGYSRNYQQTPYAGYNQSEAIYFPVAHRDKRYHSKEVVLTVEINGKAKAYPFKELALYQKQTGRSKITDSLAGHTVVVEFDLASRSGRITGVSGKEIPGFQAFWFAWIAFHPDSEVFTVKQAKQG</sequence>
<reference evidence="1 2" key="2">
    <citation type="journal article" date="2022" name="Mar. Drugs">
        <title>Bioassay-Guided Fractionation Leads to the Detection of Cholic Acid Generated by the Rare Thalassomonas sp.</title>
        <authorList>
            <person name="Pheiffer F."/>
            <person name="Schneider Y.K."/>
            <person name="Hansen E.H."/>
            <person name="Andersen J.H."/>
            <person name="Isaksson J."/>
            <person name="Busche T."/>
            <person name="R C."/>
            <person name="Kalinowski J."/>
            <person name="Zyl L.V."/>
            <person name="Trindade M."/>
        </authorList>
    </citation>
    <scope>NUCLEOTIDE SEQUENCE [LARGE SCALE GENOMIC DNA]</scope>
    <source>
        <strain evidence="1 2">A5K-106</strain>
    </source>
</reference>
<protein>
    <submittedName>
        <fullName evidence="1">DUF3179 domain-containing protein</fullName>
    </submittedName>
</protein>
<dbReference type="Pfam" id="PF11376">
    <property type="entry name" value="DUF3179"/>
    <property type="match status" value="1"/>
</dbReference>
<reference evidence="1 2" key="1">
    <citation type="journal article" date="2015" name="Genome Announc.">
        <title>Draft Genome Sequences of Marine Isolates of Thalassomonas viridans and Thalassomonas actiniarum.</title>
        <authorList>
            <person name="Olonade I."/>
            <person name="van Zyl L.J."/>
            <person name="Trindade M."/>
        </authorList>
    </citation>
    <scope>NUCLEOTIDE SEQUENCE [LARGE SCALE GENOMIC DNA]</scope>
    <source>
        <strain evidence="1 2">A5K-106</strain>
    </source>
</reference>
<keyword evidence="2" id="KW-1185">Reference proteome</keyword>
<accession>A0AAE9YWZ6</accession>
<evidence type="ECO:0000313" key="1">
    <source>
        <dbReference type="EMBL" id="WDE01884.1"/>
    </source>
</evidence>